<evidence type="ECO:0000313" key="12">
    <source>
        <dbReference type="EMBL" id="CAF1294646.1"/>
    </source>
</evidence>
<accession>A0A8S2QI46</accession>
<gene>
    <name evidence="12" type="ORF">OVA965_LOCUS28260</name>
    <name evidence="13" type="ORF">TMI583_LOCUS29010</name>
</gene>
<dbReference type="GO" id="GO:0009791">
    <property type="term" value="P:post-embryonic development"/>
    <property type="evidence" value="ECO:0007669"/>
    <property type="project" value="UniProtKB-ARBA"/>
</dbReference>
<dbReference type="PANTHER" id="PTHR46481">
    <property type="entry name" value="ZINC FINGER BED DOMAIN-CONTAINING PROTEIN 4"/>
    <property type="match status" value="1"/>
</dbReference>
<dbReference type="SUPFAM" id="SSF53098">
    <property type="entry name" value="Ribonuclease H-like"/>
    <property type="match status" value="1"/>
</dbReference>
<keyword evidence="10" id="KW-0175">Coiled coil</keyword>
<keyword evidence="4" id="KW-0862">Zinc</keyword>
<keyword evidence="8" id="KW-0539">Nucleus</keyword>
<evidence type="ECO:0000256" key="2">
    <source>
        <dbReference type="ARBA" id="ARBA00022723"/>
    </source>
</evidence>
<keyword evidence="5" id="KW-0805">Transcription regulation</keyword>
<comment type="caution">
    <text evidence="13">The sequence shown here is derived from an EMBL/GenBank/DDBJ whole genome shotgun (WGS) entry which is preliminary data.</text>
</comment>
<dbReference type="Pfam" id="PF05699">
    <property type="entry name" value="Dimer_Tnp_hAT"/>
    <property type="match status" value="1"/>
</dbReference>
<sequence length="634" mass="73014">MAFSPLPNQDTTLSISQITTSSPLQTPKRKQRSPVWRYFSTDLSGAFGTADAININDIFMKCLMCFNLVKTYVNTGTTPLITHLATKHTNEYAKLRDELDEHSGKRQKINQDYLPLDSDRSQYLTNMVFKLITRELLPLRLVESPDLQDIMQHVEPAYKLPSRKHFTEKLLSQKYDEARLQVKARFNETKFVSITTDNWTSVANESYITVTAHFITANFEMVNLNLTTYEFPGSHTGNRIHEQLESICNDWNILDKLVCITTDNASAALNGARDFDGVESFGCFAHKINLSVTSGTRSHSDTIANVRKFIAHVRRSTLAFEEIKVEQKKINRTERKLILDVSTRWNSTYYMLLRLVDEKIPVSAFLLKKKIAKRLKDEDDDSLIINWQTIEAITKILKPFDTATKELSFEGKPTMSILLPTFMQLLRLLETNASNLIVKEIQDAIWDDFIERCRDLFHSKVVQLATILDPRFKAFSFLKFEHYKNNTKLSAYLREVKVSTIKNEKNLLTQEYNSLGGHFSSPEVSQDDSQDLWDNYEGNNLNAKYGGKVGNELSRYLNEPTIARTSCPLQWWKSNKDRYQNIAALARKWFCCSATSVPSERTFSLSGHITSDRRSRMSPSHVNKLLFLKYNYAW</sequence>
<dbReference type="Proteomes" id="UP000677228">
    <property type="component" value="Unassembled WGS sequence"/>
</dbReference>
<organism evidence="13 14">
    <name type="scientific">Didymodactylos carnosus</name>
    <dbReference type="NCBI Taxonomy" id="1234261"/>
    <lineage>
        <taxon>Eukaryota</taxon>
        <taxon>Metazoa</taxon>
        <taxon>Spiralia</taxon>
        <taxon>Gnathifera</taxon>
        <taxon>Rotifera</taxon>
        <taxon>Eurotatoria</taxon>
        <taxon>Bdelloidea</taxon>
        <taxon>Philodinida</taxon>
        <taxon>Philodinidae</taxon>
        <taxon>Didymodactylos</taxon>
    </lineage>
</organism>
<evidence type="ECO:0000259" key="11">
    <source>
        <dbReference type="PROSITE" id="PS50808"/>
    </source>
</evidence>
<evidence type="ECO:0000256" key="8">
    <source>
        <dbReference type="ARBA" id="ARBA00023242"/>
    </source>
</evidence>
<feature type="coiled-coil region" evidence="10">
    <location>
        <begin position="85"/>
        <end position="112"/>
    </location>
</feature>
<dbReference type="SUPFAM" id="SSF57667">
    <property type="entry name" value="beta-beta-alpha zinc fingers"/>
    <property type="match status" value="1"/>
</dbReference>
<keyword evidence="2" id="KW-0479">Metal-binding</keyword>
<dbReference type="GO" id="GO:0005634">
    <property type="term" value="C:nucleus"/>
    <property type="evidence" value="ECO:0007669"/>
    <property type="project" value="UniProtKB-SubCell"/>
</dbReference>
<dbReference type="EMBL" id="CAJOBA010040741">
    <property type="protein sequence ID" value="CAF4099932.1"/>
    <property type="molecule type" value="Genomic_DNA"/>
</dbReference>
<proteinExistence type="predicted"/>
<dbReference type="SMART" id="SM00614">
    <property type="entry name" value="ZnF_BED"/>
    <property type="match status" value="1"/>
</dbReference>
<evidence type="ECO:0000256" key="4">
    <source>
        <dbReference type="ARBA" id="ARBA00022833"/>
    </source>
</evidence>
<evidence type="ECO:0000256" key="10">
    <source>
        <dbReference type="SAM" id="Coils"/>
    </source>
</evidence>
<dbReference type="PROSITE" id="PS50808">
    <property type="entry name" value="ZF_BED"/>
    <property type="match status" value="1"/>
</dbReference>
<dbReference type="EMBL" id="CAJNOK010019167">
    <property type="protein sequence ID" value="CAF1294646.1"/>
    <property type="molecule type" value="Genomic_DNA"/>
</dbReference>
<evidence type="ECO:0000313" key="13">
    <source>
        <dbReference type="EMBL" id="CAF4099932.1"/>
    </source>
</evidence>
<dbReference type="PANTHER" id="PTHR46481:SF10">
    <property type="entry name" value="ZINC FINGER BED DOMAIN-CONTAINING PROTEIN 39"/>
    <property type="match status" value="1"/>
</dbReference>
<evidence type="ECO:0000313" key="14">
    <source>
        <dbReference type="Proteomes" id="UP000682733"/>
    </source>
</evidence>
<dbReference type="GO" id="GO:0008270">
    <property type="term" value="F:zinc ion binding"/>
    <property type="evidence" value="ECO:0007669"/>
    <property type="project" value="UniProtKB-KW"/>
</dbReference>
<dbReference type="InterPro" id="IPR036236">
    <property type="entry name" value="Znf_C2H2_sf"/>
</dbReference>
<evidence type="ECO:0000256" key="6">
    <source>
        <dbReference type="ARBA" id="ARBA00023125"/>
    </source>
</evidence>
<keyword evidence="3 9" id="KW-0863">Zinc-finger</keyword>
<dbReference type="InterPro" id="IPR008906">
    <property type="entry name" value="HATC_C_dom"/>
</dbReference>
<dbReference type="SUPFAM" id="SSF140996">
    <property type="entry name" value="Hermes dimerisation domain"/>
    <property type="match status" value="1"/>
</dbReference>
<name>A0A8S2QI46_9BILA</name>
<evidence type="ECO:0000256" key="9">
    <source>
        <dbReference type="PROSITE-ProRule" id="PRU00027"/>
    </source>
</evidence>
<dbReference type="InterPro" id="IPR052035">
    <property type="entry name" value="ZnF_BED_domain_contain"/>
</dbReference>
<comment type="subcellular location">
    <subcellularLocation>
        <location evidence="1">Nucleus</location>
    </subcellularLocation>
</comment>
<dbReference type="Proteomes" id="UP000682733">
    <property type="component" value="Unassembled WGS sequence"/>
</dbReference>
<feature type="domain" description="BED-type" evidence="11">
    <location>
        <begin position="30"/>
        <end position="95"/>
    </location>
</feature>
<dbReference type="InterPro" id="IPR012337">
    <property type="entry name" value="RNaseH-like_sf"/>
</dbReference>
<dbReference type="GO" id="GO:0003677">
    <property type="term" value="F:DNA binding"/>
    <property type="evidence" value="ECO:0007669"/>
    <property type="project" value="UniProtKB-KW"/>
</dbReference>
<keyword evidence="7" id="KW-0804">Transcription</keyword>
<reference evidence="13" key="1">
    <citation type="submission" date="2021-02" db="EMBL/GenBank/DDBJ databases">
        <authorList>
            <person name="Nowell W R."/>
        </authorList>
    </citation>
    <scope>NUCLEOTIDE SEQUENCE</scope>
</reference>
<dbReference type="InterPro" id="IPR003656">
    <property type="entry name" value="Znf_BED"/>
</dbReference>
<evidence type="ECO:0000256" key="3">
    <source>
        <dbReference type="ARBA" id="ARBA00022771"/>
    </source>
</evidence>
<dbReference type="AlphaFoldDB" id="A0A8S2QI46"/>
<evidence type="ECO:0000256" key="5">
    <source>
        <dbReference type="ARBA" id="ARBA00023015"/>
    </source>
</evidence>
<protein>
    <recommendedName>
        <fullName evidence="11">BED-type domain-containing protein</fullName>
    </recommendedName>
</protein>
<evidence type="ECO:0000256" key="7">
    <source>
        <dbReference type="ARBA" id="ARBA00023163"/>
    </source>
</evidence>
<keyword evidence="6" id="KW-0238">DNA-binding</keyword>
<evidence type="ECO:0000256" key="1">
    <source>
        <dbReference type="ARBA" id="ARBA00004123"/>
    </source>
</evidence>
<dbReference type="GO" id="GO:0046983">
    <property type="term" value="F:protein dimerization activity"/>
    <property type="evidence" value="ECO:0007669"/>
    <property type="project" value="InterPro"/>
</dbReference>